<keyword evidence="2" id="KW-0812">Transmembrane</keyword>
<organism evidence="3 4">
    <name type="scientific">Candidatus Adlerbacteria bacterium RIFCSPLOWO2_01_FULL_54_21b</name>
    <dbReference type="NCBI Taxonomy" id="1797245"/>
    <lineage>
        <taxon>Bacteria</taxon>
        <taxon>Candidatus Adleribacteriota</taxon>
    </lineage>
</organism>
<reference evidence="3 4" key="1">
    <citation type="journal article" date="2016" name="Nat. Commun.">
        <title>Thousands of microbial genomes shed light on interconnected biogeochemical processes in an aquifer system.</title>
        <authorList>
            <person name="Anantharaman K."/>
            <person name="Brown C.T."/>
            <person name="Hug L.A."/>
            <person name="Sharon I."/>
            <person name="Castelle C.J."/>
            <person name="Probst A.J."/>
            <person name="Thomas B.C."/>
            <person name="Singh A."/>
            <person name="Wilkins M.J."/>
            <person name="Karaoz U."/>
            <person name="Brodie E.L."/>
            <person name="Williams K.H."/>
            <person name="Hubbard S.S."/>
            <person name="Banfield J.F."/>
        </authorList>
    </citation>
    <scope>NUCLEOTIDE SEQUENCE [LARGE SCALE GENOMIC DNA]</scope>
</reference>
<name>A0A1F4XWH8_9BACT</name>
<evidence type="ECO:0000256" key="1">
    <source>
        <dbReference type="SAM" id="MobiDB-lite"/>
    </source>
</evidence>
<feature type="transmembrane region" description="Helical" evidence="2">
    <location>
        <begin position="61"/>
        <end position="86"/>
    </location>
</feature>
<keyword evidence="2" id="KW-0472">Membrane</keyword>
<keyword evidence="2" id="KW-1133">Transmembrane helix</keyword>
<dbReference type="STRING" id="1797245.A2949_01830"/>
<dbReference type="EMBL" id="MEWZ01000033">
    <property type="protein sequence ID" value="OGC86031.1"/>
    <property type="molecule type" value="Genomic_DNA"/>
</dbReference>
<evidence type="ECO:0008006" key="5">
    <source>
        <dbReference type="Google" id="ProtNLM"/>
    </source>
</evidence>
<accession>A0A1F4XWH8</accession>
<proteinExistence type="predicted"/>
<gene>
    <name evidence="3" type="ORF">A2949_01830</name>
</gene>
<feature type="region of interest" description="Disordered" evidence="1">
    <location>
        <begin position="1"/>
        <end position="52"/>
    </location>
</feature>
<protein>
    <recommendedName>
        <fullName evidence="5">Baseplate protein J-like domain-containing protein</fullName>
    </recommendedName>
</protein>
<evidence type="ECO:0000313" key="3">
    <source>
        <dbReference type="EMBL" id="OGC86031.1"/>
    </source>
</evidence>
<evidence type="ECO:0000256" key="2">
    <source>
        <dbReference type="SAM" id="Phobius"/>
    </source>
</evidence>
<evidence type="ECO:0000313" key="4">
    <source>
        <dbReference type="Proteomes" id="UP000178585"/>
    </source>
</evidence>
<feature type="compositionally biased region" description="Basic and acidic residues" evidence="1">
    <location>
        <begin position="1"/>
        <end position="15"/>
    </location>
</feature>
<comment type="caution">
    <text evidence="3">The sequence shown here is derived from an EMBL/GenBank/DDBJ whole genome shotgun (WGS) entry which is preliminary data.</text>
</comment>
<dbReference type="Proteomes" id="UP000178585">
    <property type="component" value="Unassembled WGS sequence"/>
</dbReference>
<sequence>MRDIKHNGHPSERSIRNISVTTHRRPARPVAPLERTDNNAPTEVDDSYRPPHRKRPRLGRFWLIVIGVAAVAGVGGTLISTVFAGASVTVQPRTEQVVMPETLQAQANAPVGVLSYQTISVTRSASQNVPAQGVQKVSRAASGVITVSNTYSVSSQRLIANTRFEAPDGKIYRIRDSVTVPGMKGGSAGTITTTVYADSPGINYNKGGGVVFTIPGFKGDPRYSTFSAKSEGAIAGGFVGDEPAVAPADLATAKTALQKQLDSDTRAAAAQEIPEGFLLVPGSLEIRFADIVQSTGANKTAQITESATATGIMVRQADLASAVAHKKVEEYVGEAVLFGGQEDMALMLATSTKRSEGGPVTIHLSGSAVLIWQFDPNALINALVDKNKSEFQQVIDAFRPAIAKADASIRPFWQGKFPDTADKIRINTVSK</sequence>
<dbReference type="AlphaFoldDB" id="A0A1F4XWH8"/>